<dbReference type="EMBL" id="JACHIK010000034">
    <property type="protein sequence ID" value="MBB5045256.1"/>
    <property type="molecule type" value="Genomic_DNA"/>
</dbReference>
<evidence type="ECO:0000256" key="1">
    <source>
        <dbReference type="SAM" id="Phobius"/>
    </source>
</evidence>
<reference evidence="2 3" key="1">
    <citation type="submission" date="2020-08" db="EMBL/GenBank/DDBJ databases">
        <title>Genomic Encyclopedia of Type Strains, Phase IV (KMG-IV): sequencing the most valuable type-strain genomes for metagenomic binning, comparative biology and taxonomic classification.</title>
        <authorList>
            <person name="Goeker M."/>
        </authorList>
    </citation>
    <scope>NUCLEOTIDE SEQUENCE [LARGE SCALE GENOMIC DNA]</scope>
    <source>
        <strain evidence="2 3">DSM 21319</strain>
    </source>
</reference>
<gene>
    <name evidence="2" type="ORF">HNQ66_004687</name>
</gene>
<keyword evidence="1" id="KW-1133">Transmembrane helix</keyword>
<keyword evidence="1" id="KW-0472">Membrane</keyword>
<dbReference type="RefSeq" id="WP_184147266.1">
    <property type="nucleotide sequence ID" value="NZ_JACHIK010000034.1"/>
</dbReference>
<protein>
    <submittedName>
        <fullName evidence="2">Uncharacterized protein</fullName>
    </submittedName>
</protein>
<comment type="caution">
    <text evidence="2">The sequence shown here is derived from an EMBL/GenBank/DDBJ whole genome shotgun (WGS) entry which is preliminary data.</text>
</comment>
<organism evidence="2 3">
    <name type="scientific">Shinella fusca</name>
    <dbReference type="NCBI Taxonomy" id="544480"/>
    <lineage>
        <taxon>Bacteria</taxon>
        <taxon>Pseudomonadati</taxon>
        <taxon>Pseudomonadota</taxon>
        <taxon>Alphaproteobacteria</taxon>
        <taxon>Hyphomicrobiales</taxon>
        <taxon>Rhizobiaceae</taxon>
        <taxon>Shinella</taxon>
    </lineage>
</organism>
<sequence>MTLYETSALSIGTALTLVAIVSQSLSAYLAGHVIAGTGNGLGNLVLRCPASHRPAVSPEEHGKLIVLFFMLSYLAFGLTAVLAGMAVGAYIDGPRLRRTDDALLDSRRIFTKVQNAGLSLKGVPPLKYWSNHCAAGRFA</sequence>
<keyword evidence="1" id="KW-0812">Transmembrane</keyword>
<dbReference type="AlphaFoldDB" id="A0A7W7YZN2"/>
<evidence type="ECO:0000313" key="3">
    <source>
        <dbReference type="Proteomes" id="UP000535406"/>
    </source>
</evidence>
<feature type="transmembrane region" description="Helical" evidence="1">
    <location>
        <begin position="64"/>
        <end position="91"/>
    </location>
</feature>
<proteinExistence type="predicted"/>
<evidence type="ECO:0000313" key="2">
    <source>
        <dbReference type="EMBL" id="MBB5045256.1"/>
    </source>
</evidence>
<keyword evidence="3" id="KW-1185">Reference proteome</keyword>
<dbReference type="Proteomes" id="UP000535406">
    <property type="component" value="Unassembled WGS sequence"/>
</dbReference>
<name>A0A7W7YZN2_9HYPH</name>
<accession>A0A7W7YZN2</accession>